<sequence length="157" mass="17186">MVLECCGHLLSTQHVPCFPDGRNPDCESDYNDWKFLRVKPPGYSCPSTEGDECFIRAALPTGVLTDTDSHGICNDPSGKLHCVFDRKQRSNRSPPLLLTATEILTVNENQLKQFDSSMTMKTFSVSSSLGKTAIVGGQSGDGKGMCRLMMIRAVPKI</sequence>
<keyword evidence="2" id="KW-1185">Reference proteome</keyword>
<protein>
    <submittedName>
        <fullName evidence="1">Uncharacterized protein</fullName>
    </submittedName>
</protein>
<reference evidence="1" key="1">
    <citation type="journal article" date="2023" name="Plant J.">
        <title>The genome of the king protea, Protea cynaroides.</title>
        <authorList>
            <person name="Chang J."/>
            <person name="Duong T.A."/>
            <person name="Schoeman C."/>
            <person name="Ma X."/>
            <person name="Roodt D."/>
            <person name="Barker N."/>
            <person name="Li Z."/>
            <person name="Van de Peer Y."/>
            <person name="Mizrachi E."/>
        </authorList>
    </citation>
    <scope>NUCLEOTIDE SEQUENCE</scope>
    <source>
        <tissue evidence="1">Young leaves</tissue>
    </source>
</reference>
<organism evidence="1 2">
    <name type="scientific">Protea cynaroides</name>
    <dbReference type="NCBI Taxonomy" id="273540"/>
    <lineage>
        <taxon>Eukaryota</taxon>
        <taxon>Viridiplantae</taxon>
        <taxon>Streptophyta</taxon>
        <taxon>Embryophyta</taxon>
        <taxon>Tracheophyta</taxon>
        <taxon>Spermatophyta</taxon>
        <taxon>Magnoliopsida</taxon>
        <taxon>Proteales</taxon>
        <taxon>Proteaceae</taxon>
        <taxon>Protea</taxon>
    </lineage>
</organism>
<dbReference type="AlphaFoldDB" id="A0A9Q0KG12"/>
<evidence type="ECO:0000313" key="1">
    <source>
        <dbReference type="EMBL" id="KAJ4969908.1"/>
    </source>
</evidence>
<comment type="caution">
    <text evidence="1">The sequence shown here is derived from an EMBL/GenBank/DDBJ whole genome shotgun (WGS) entry which is preliminary data.</text>
</comment>
<dbReference type="EMBL" id="JAMYWD010000005">
    <property type="protein sequence ID" value="KAJ4969908.1"/>
    <property type="molecule type" value="Genomic_DNA"/>
</dbReference>
<evidence type="ECO:0000313" key="2">
    <source>
        <dbReference type="Proteomes" id="UP001141806"/>
    </source>
</evidence>
<gene>
    <name evidence="1" type="ORF">NE237_003007</name>
</gene>
<name>A0A9Q0KG12_9MAGN</name>
<proteinExistence type="predicted"/>
<dbReference type="Proteomes" id="UP001141806">
    <property type="component" value="Unassembled WGS sequence"/>
</dbReference>
<accession>A0A9Q0KG12</accession>